<organism evidence="1 2">
    <name type="scientific">Staphylococcus epidermidis</name>
    <dbReference type="NCBI Taxonomy" id="1282"/>
    <lineage>
        <taxon>Bacteria</taxon>
        <taxon>Bacillati</taxon>
        <taxon>Bacillota</taxon>
        <taxon>Bacilli</taxon>
        <taxon>Bacillales</taxon>
        <taxon>Staphylococcaceae</taxon>
        <taxon>Staphylococcus</taxon>
    </lineage>
</organism>
<name>A0A8I0W9G5_STAEP</name>
<reference evidence="1" key="1">
    <citation type="submission" date="2020-11" db="EMBL/GenBank/DDBJ databases">
        <title>Molecular epidemiology and genomic profiles of multidrug-resistant bacteria collected from clinical sources in South Africa.</title>
        <authorList>
            <person name="Asante J."/>
            <person name="Amoako D.G."/>
        </authorList>
    </citation>
    <scope>NUCLEOTIDE SEQUENCE</scope>
    <source>
        <strain evidence="1">C68</strain>
    </source>
</reference>
<dbReference type="EMBL" id="JADPYN010000020">
    <property type="protein sequence ID" value="MBF9304276.1"/>
    <property type="molecule type" value="Genomic_DNA"/>
</dbReference>
<dbReference type="Proteomes" id="UP000622362">
    <property type="component" value="Unassembled WGS sequence"/>
</dbReference>
<proteinExistence type="predicted"/>
<evidence type="ECO:0000313" key="1">
    <source>
        <dbReference type="EMBL" id="MBF9304276.1"/>
    </source>
</evidence>
<protein>
    <submittedName>
        <fullName evidence="1">Uncharacterized protein</fullName>
    </submittedName>
</protein>
<gene>
    <name evidence="1" type="ORF">I3V53_09345</name>
</gene>
<dbReference type="RefSeq" id="WP_002502795.1">
    <property type="nucleotide sequence ID" value="NZ_CAXOHX010000020.1"/>
</dbReference>
<sequence length="122" mass="14392">MRKIKRSFYLNQLYNDKLKMIQRDTNKSTLSSSIGFLIDYYIKNENKKNEDNKKIIDDLSYIKKKLNGADFNILVALHMLSDISEEKAVTTASMKDLKNHINDHYQSAVKRSKHYLANKREF</sequence>
<accession>A0A8I0W9G5</accession>
<comment type="caution">
    <text evidence="1">The sequence shown here is derived from an EMBL/GenBank/DDBJ whole genome shotgun (WGS) entry which is preliminary data.</text>
</comment>
<evidence type="ECO:0000313" key="2">
    <source>
        <dbReference type="Proteomes" id="UP000622362"/>
    </source>
</evidence>
<dbReference type="AlphaFoldDB" id="A0A8I0W9G5"/>